<comment type="caution">
    <text evidence="1">The sequence shown here is derived from an EMBL/GenBank/DDBJ whole genome shotgun (WGS) entry which is preliminary data.</text>
</comment>
<accession>A0ABD0PS74</accession>
<reference evidence="1 2" key="1">
    <citation type="submission" date="2024-05" db="EMBL/GenBank/DDBJ databases">
        <title>Genome sequencing and assembly of Indian major carp, Cirrhinus mrigala (Hamilton, 1822).</title>
        <authorList>
            <person name="Mohindra V."/>
            <person name="Chowdhury L.M."/>
            <person name="Lal K."/>
            <person name="Jena J.K."/>
        </authorList>
    </citation>
    <scope>NUCLEOTIDE SEQUENCE [LARGE SCALE GENOMIC DNA]</scope>
    <source>
        <strain evidence="1">CM1030</strain>
        <tissue evidence="1">Blood</tissue>
    </source>
</reference>
<protein>
    <submittedName>
        <fullName evidence="1">Uncharacterized protein</fullName>
    </submittedName>
</protein>
<proteinExistence type="predicted"/>
<gene>
    <name evidence="1" type="ORF">M9458_028921</name>
</gene>
<dbReference type="Proteomes" id="UP001529510">
    <property type="component" value="Unassembled WGS sequence"/>
</dbReference>
<evidence type="ECO:0000313" key="1">
    <source>
        <dbReference type="EMBL" id="KAL0176591.1"/>
    </source>
</evidence>
<evidence type="ECO:0000313" key="2">
    <source>
        <dbReference type="Proteomes" id="UP001529510"/>
    </source>
</evidence>
<name>A0ABD0PS74_CIRMR</name>
<dbReference type="AlphaFoldDB" id="A0ABD0PS74"/>
<organism evidence="1 2">
    <name type="scientific">Cirrhinus mrigala</name>
    <name type="common">Mrigala</name>
    <dbReference type="NCBI Taxonomy" id="683832"/>
    <lineage>
        <taxon>Eukaryota</taxon>
        <taxon>Metazoa</taxon>
        <taxon>Chordata</taxon>
        <taxon>Craniata</taxon>
        <taxon>Vertebrata</taxon>
        <taxon>Euteleostomi</taxon>
        <taxon>Actinopterygii</taxon>
        <taxon>Neopterygii</taxon>
        <taxon>Teleostei</taxon>
        <taxon>Ostariophysi</taxon>
        <taxon>Cypriniformes</taxon>
        <taxon>Cyprinidae</taxon>
        <taxon>Labeoninae</taxon>
        <taxon>Labeonini</taxon>
        <taxon>Cirrhinus</taxon>
    </lineage>
</organism>
<dbReference type="EMBL" id="JAMKFB020000014">
    <property type="protein sequence ID" value="KAL0176591.1"/>
    <property type="molecule type" value="Genomic_DNA"/>
</dbReference>
<feature type="non-terminal residue" evidence="1">
    <location>
        <position position="1"/>
    </location>
</feature>
<sequence length="61" mass="7243">SRDRVVQSLEKELGVQAGQTQRLLLQKVESERHYGRENSDSVNNQKWLTKSFYIIRKMNIH</sequence>
<keyword evidence="2" id="KW-1185">Reference proteome</keyword>